<dbReference type="PANTHER" id="PTHR30121">
    <property type="entry name" value="UNCHARACTERIZED PROTEIN YJGR-RELATED"/>
    <property type="match status" value="1"/>
</dbReference>
<feature type="compositionally biased region" description="Basic and acidic residues" evidence="1">
    <location>
        <begin position="828"/>
        <end position="838"/>
    </location>
</feature>
<evidence type="ECO:0000313" key="2">
    <source>
        <dbReference type="EMBL" id="EMA17311.1"/>
    </source>
</evidence>
<name>M0K7X3_9EURY</name>
<feature type="compositionally biased region" description="Acidic residues" evidence="1">
    <location>
        <begin position="21"/>
        <end position="41"/>
    </location>
</feature>
<evidence type="ECO:0000313" key="3">
    <source>
        <dbReference type="Proteomes" id="UP000011687"/>
    </source>
</evidence>
<keyword evidence="3" id="KW-1185">Reference proteome</keyword>
<dbReference type="SUPFAM" id="SSF52540">
    <property type="entry name" value="P-loop containing nucleoside triphosphate hydrolases"/>
    <property type="match status" value="1"/>
</dbReference>
<dbReference type="Proteomes" id="UP000011687">
    <property type="component" value="Unassembled WGS sequence"/>
</dbReference>
<protein>
    <submittedName>
        <fullName evidence="2">Transfer complex protein</fullName>
    </submittedName>
</protein>
<dbReference type="EMBL" id="AOLS01000061">
    <property type="protein sequence ID" value="EMA17311.1"/>
    <property type="molecule type" value="Genomic_DNA"/>
</dbReference>
<dbReference type="PATRIC" id="fig|662475.6.peg.2230"/>
<dbReference type="Gene3D" id="1.10.8.730">
    <property type="match status" value="1"/>
</dbReference>
<feature type="region of interest" description="Disordered" evidence="1">
    <location>
        <begin position="18"/>
        <end position="47"/>
    </location>
</feature>
<accession>M0K7X3</accession>
<gene>
    <name evidence="2" type="ORF">C435_11440</name>
</gene>
<organism evidence="2 3">
    <name type="scientific">Haloarcula marismortui ATCC 33799</name>
    <dbReference type="NCBI Taxonomy" id="662475"/>
    <lineage>
        <taxon>Archaea</taxon>
        <taxon>Methanobacteriati</taxon>
        <taxon>Methanobacteriota</taxon>
        <taxon>Stenosarchaea group</taxon>
        <taxon>Halobacteria</taxon>
        <taxon>Halobacteriales</taxon>
        <taxon>Haloarculaceae</taxon>
        <taxon>Haloarcula</taxon>
    </lineage>
</organism>
<evidence type="ECO:0000256" key="1">
    <source>
        <dbReference type="SAM" id="MobiDB-lite"/>
    </source>
</evidence>
<feature type="region of interest" description="Disordered" evidence="1">
    <location>
        <begin position="805"/>
        <end position="846"/>
    </location>
</feature>
<sequence length="846" mass="93247">MSVGLIMLWYAKGWVQGRGEDGDEFEDPAADADFLESDEPAGNDPLADAVNESLSAAADSVEGRDDHELGGGESDAVLDSIEELEQRSVAPDGLERGFHTAQVGDTHRRVLFAEDWPTDLSPNPLTKLFNDPTLDFDMSIHFKPKNRRKAINNAEQRAEELRAQASVQEDSAGAGSQYTAGDKLQEAQRVERLRDSMKDGSRPFSTSLYVSLKADSKEALEKHEKKITSTFQDRPAEISLSTIRGYPIKGLRSVSPIAKNAIADETPLDTQSVLFSGGIGALLASMSVSGELDPGGIEIGEHNMNGMPLIRDPFDSETNYNQVIIGDSGAGKSFNIKRQAVSEALRKEDRMIIMLDPLEGFHGLAAAFDAAHIRVGGQRGFNPLEIEKPTEEGMERANAGDTLERKVSSAVGFVEDYLQLKGYKDDIGQELVILEEAVWTAYDNAGITKNFDTHDNESPTLTDVREILGEAAQDATVIGEVPSEQQAEEIKETAGTLHTMLRPFVSGEYENLGKPSDVDISGNDFVYVDLSPQESSEGGGAGLMMQLLFQILYEKAKTTPKEVIFIIDEAQFMLKDGASLDFLSQRVRHSRHFDMSIRFATQNVKDFMRTDQATDIINNAYLTIYHRTNEIHEFRSDLGLSEQQANFIENARSGEDFDYSQALYEINNEYYPVKITATEAEAAVIDHEPTDPRSNLPGINDGKNSPLVEEIADQVQEHAQKTQYQAAITEPPIQDDDLKEAYNTLDETEKNAIELIGWENQIEVLKRVEKGETAGAVVAEYVEQKALQLAQTLGEEQLLDMLIESSEVDMQPQDNSAVADGSGQHPSEVWEDKTKPSAEDNPGGWP</sequence>
<dbReference type="CDD" id="cd01127">
    <property type="entry name" value="TrwB_TraG_TraD_VirD4"/>
    <property type="match status" value="1"/>
</dbReference>
<dbReference type="InterPro" id="IPR027417">
    <property type="entry name" value="P-loop_NTPase"/>
</dbReference>
<dbReference type="Gene3D" id="3.40.50.300">
    <property type="entry name" value="P-loop containing nucleotide triphosphate hydrolases"/>
    <property type="match status" value="1"/>
</dbReference>
<proteinExistence type="predicted"/>
<dbReference type="PANTHER" id="PTHR30121:SF11">
    <property type="entry name" value="AAA+ ATPASE DOMAIN-CONTAINING PROTEIN"/>
    <property type="match status" value="1"/>
</dbReference>
<dbReference type="InterPro" id="IPR051162">
    <property type="entry name" value="T4SS_component"/>
</dbReference>
<comment type="caution">
    <text evidence="2">The sequence shown here is derived from an EMBL/GenBank/DDBJ whole genome shotgun (WGS) entry which is preliminary data.</text>
</comment>
<dbReference type="AlphaFoldDB" id="M0K7X3"/>
<reference evidence="2 3" key="1">
    <citation type="journal article" date="2014" name="PLoS Genet.">
        <title>Phylogenetically driven sequencing of extremely halophilic archaea reveals strategies for static and dynamic osmo-response.</title>
        <authorList>
            <person name="Becker E.A."/>
            <person name="Seitzer P.M."/>
            <person name="Tritt A."/>
            <person name="Larsen D."/>
            <person name="Krusor M."/>
            <person name="Yao A.I."/>
            <person name="Wu D."/>
            <person name="Madern D."/>
            <person name="Eisen J.A."/>
            <person name="Darling A.E."/>
            <person name="Facciotti M.T."/>
        </authorList>
    </citation>
    <scope>NUCLEOTIDE SEQUENCE [LARGE SCALE GENOMIC DNA]</scope>
    <source>
        <strain evidence="2 3">ATCC 33799</strain>
    </source>
</reference>